<dbReference type="Proteomes" id="UP000001058">
    <property type="component" value="Unassembled WGS sequence"/>
</dbReference>
<reference evidence="2 3" key="1">
    <citation type="journal article" date="2010" name="Science">
        <title>Genomic analysis of organismal complexity in the multicellular green alga Volvox carteri.</title>
        <authorList>
            <person name="Prochnik S.E."/>
            <person name="Umen J."/>
            <person name="Nedelcu A.M."/>
            <person name="Hallmann A."/>
            <person name="Miller S.M."/>
            <person name="Nishii I."/>
            <person name="Ferris P."/>
            <person name="Kuo A."/>
            <person name="Mitros T."/>
            <person name="Fritz-Laylin L.K."/>
            <person name="Hellsten U."/>
            <person name="Chapman J."/>
            <person name="Simakov O."/>
            <person name="Rensing S.A."/>
            <person name="Terry A."/>
            <person name="Pangilinan J."/>
            <person name="Kapitonov V."/>
            <person name="Jurka J."/>
            <person name="Salamov A."/>
            <person name="Shapiro H."/>
            <person name="Schmutz J."/>
            <person name="Grimwood J."/>
            <person name="Lindquist E."/>
            <person name="Lucas S."/>
            <person name="Grigoriev I.V."/>
            <person name="Schmitt R."/>
            <person name="Kirk D."/>
            <person name="Rokhsar D.S."/>
        </authorList>
    </citation>
    <scope>NUCLEOTIDE SEQUENCE [LARGE SCALE GENOMIC DNA]</scope>
    <source>
        <strain evidence="3">f. Nagariensis / Eve</strain>
    </source>
</reference>
<evidence type="ECO:0000256" key="1">
    <source>
        <dbReference type="SAM" id="MobiDB-lite"/>
    </source>
</evidence>
<sequence>MRAQLMRPALAAASGHRLVRTKVASGLGGGLLCPLARRRPMPAGLVRSSSPETEEARSPLDAPQEWEAPMPSKRPDIFPEFEKPQRVFLPKPLPGDPEMPDEELEESAKRTTPGDPDPEQKPGEPPEEPEKPAEPGQPEPERKTDIPTVPEQGAFVLSNYRQRRHLCRRRRVRRAAGGLPELKRVAIQDVERLGIPLPSGSVWMCDPRDDARETRALVSQADAALPTDLAFSLRSQPPPLPLPVWCKVLNALSPAAAFTNSQRM</sequence>
<dbReference type="OrthoDB" id="498786at2759"/>
<dbReference type="EMBL" id="GL378342">
    <property type="protein sequence ID" value="EFJ47880.1"/>
    <property type="molecule type" value="Genomic_DNA"/>
</dbReference>
<dbReference type="RefSeq" id="XP_002950986.1">
    <property type="nucleotide sequence ID" value="XM_002950940.1"/>
</dbReference>
<organism evidence="3">
    <name type="scientific">Volvox carteri f. nagariensis</name>
    <dbReference type="NCBI Taxonomy" id="3068"/>
    <lineage>
        <taxon>Eukaryota</taxon>
        <taxon>Viridiplantae</taxon>
        <taxon>Chlorophyta</taxon>
        <taxon>core chlorophytes</taxon>
        <taxon>Chlorophyceae</taxon>
        <taxon>CS clade</taxon>
        <taxon>Chlamydomonadales</taxon>
        <taxon>Volvocaceae</taxon>
        <taxon>Volvox</taxon>
    </lineage>
</organism>
<protein>
    <submittedName>
        <fullName evidence="2">Uncharacterized protein</fullName>
    </submittedName>
</protein>
<proteinExistence type="predicted"/>
<gene>
    <name evidence="2" type="ORF">VOLCADRAFT_104942</name>
</gene>
<feature type="region of interest" description="Disordered" evidence="1">
    <location>
        <begin position="42"/>
        <end position="157"/>
    </location>
</feature>
<feature type="compositionally biased region" description="Basic and acidic residues" evidence="1">
    <location>
        <begin position="73"/>
        <end position="85"/>
    </location>
</feature>
<keyword evidence="3" id="KW-1185">Reference proteome</keyword>
<dbReference type="GeneID" id="9615241"/>
<feature type="compositionally biased region" description="Basic and acidic residues" evidence="1">
    <location>
        <begin position="118"/>
        <end position="145"/>
    </location>
</feature>
<accession>D8TXB0</accession>
<evidence type="ECO:0000313" key="3">
    <source>
        <dbReference type="Proteomes" id="UP000001058"/>
    </source>
</evidence>
<dbReference type="KEGG" id="vcn:VOLCADRAFT_104942"/>
<dbReference type="STRING" id="3068.D8TXB0"/>
<dbReference type="eggNOG" id="ENOG502S1AC">
    <property type="taxonomic scope" value="Eukaryota"/>
</dbReference>
<dbReference type="AlphaFoldDB" id="D8TXB0"/>
<name>D8TXB0_VOLCA</name>
<dbReference type="InParanoid" id="D8TXB0"/>
<evidence type="ECO:0000313" key="2">
    <source>
        <dbReference type="EMBL" id="EFJ47880.1"/>
    </source>
</evidence>